<feature type="region of interest" description="Disordered" evidence="13">
    <location>
        <begin position="77"/>
        <end position="99"/>
    </location>
</feature>
<gene>
    <name evidence="15" type="ORF">AB1Y20_003267</name>
</gene>
<keyword evidence="10" id="KW-0067">ATP-binding</keyword>
<evidence type="ECO:0000256" key="1">
    <source>
        <dbReference type="ARBA" id="ARBA00004996"/>
    </source>
</evidence>
<dbReference type="InterPro" id="IPR029057">
    <property type="entry name" value="PRTase-like"/>
</dbReference>
<comment type="caution">
    <text evidence="15">The sequence shown here is derived from an EMBL/GenBank/DDBJ whole genome shotgun (WGS) entry which is preliminary data.</text>
</comment>
<evidence type="ECO:0000313" key="16">
    <source>
        <dbReference type="Proteomes" id="UP001515480"/>
    </source>
</evidence>
<evidence type="ECO:0000256" key="9">
    <source>
        <dbReference type="ARBA" id="ARBA00022777"/>
    </source>
</evidence>
<comment type="catalytic activity">
    <reaction evidence="12">
        <text>D-ribose 5-phosphate + ATP = 5-phospho-alpha-D-ribose 1-diphosphate + AMP + H(+)</text>
        <dbReference type="Rhea" id="RHEA:15609"/>
        <dbReference type="ChEBI" id="CHEBI:15378"/>
        <dbReference type="ChEBI" id="CHEBI:30616"/>
        <dbReference type="ChEBI" id="CHEBI:58017"/>
        <dbReference type="ChEBI" id="CHEBI:78346"/>
        <dbReference type="ChEBI" id="CHEBI:456215"/>
        <dbReference type="EC" id="2.7.6.1"/>
    </reaction>
</comment>
<dbReference type="InterPro" id="IPR000836">
    <property type="entry name" value="PRTase_dom"/>
</dbReference>
<dbReference type="AlphaFoldDB" id="A0AB34JD79"/>
<evidence type="ECO:0000256" key="13">
    <source>
        <dbReference type="SAM" id="MobiDB-lite"/>
    </source>
</evidence>
<dbReference type="NCBIfam" id="NF002320">
    <property type="entry name" value="PRK01259.1"/>
    <property type="match status" value="1"/>
</dbReference>
<comment type="similarity">
    <text evidence="2">Belongs to the ribose-phosphate pyrophosphokinase family.</text>
</comment>
<organism evidence="15 16">
    <name type="scientific">Prymnesium parvum</name>
    <name type="common">Toxic golden alga</name>
    <dbReference type="NCBI Taxonomy" id="97485"/>
    <lineage>
        <taxon>Eukaryota</taxon>
        <taxon>Haptista</taxon>
        <taxon>Haptophyta</taxon>
        <taxon>Prymnesiophyceae</taxon>
        <taxon>Prymnesiales</taxon>
        <taxon>Prymnesiaceae</taxon>
        <taxon>Prymnesium</taxon>
    </lineage>
</organism>
<dbReference type="GO" id="GO:0004749">
    <property type="term" value="F:ribose phosphate diphosphokinase activity"/>
    <property type="evidence" value="ECO:0007669"/>
    <property type="project" value="UniProtKB-EC"/>
</dbReference>
<dbReference type="FunFam" id="3.40.50.2020:FF:000007">
    <property type="entry name" value="Ribose-phosphate pyrophosphokinase"/>
    <property type="match status" value="1"/>
</dbReference>
<dbReference type="PANTHER" id="PTHR10210">
    <property type="entry name" value="RIBOSE-PHOSPHATE DIPHOSPHOKINASE FAMILY MEMBER"/>
    <property type="match status" value="1"/>
</dbReference>
<dbReference type="GO" id="GO:0006164">
    <property type="term" value="P:purine nucleotide biosynthetic process"/>
    <property type="evidence" value="ECO:0007669"/>
    <property type="project" value="TreeGrafter"/>
</dbReference>
<dbReference type="GO" id="GO:0002189">
    <property type="term" value="C:ribose phosphate diphosphokinase complex"/>
    <property type="evidence" value="ECO:0007669"/>
    <property type="project" value="TreeGrafter"/>
</dbReference>
<dbReference type="EMBL" id="JBGBPQ010000010">
    <property type="protein sequence ID" value="KAL1518998.1"/>
    <property type="molecule type" value="Genomic_DNA"/>
</dbReference>
<protein>
    <recommendedName>
        <fullName evidence="3">ribose-phosphate diphosphokinase</fullName>
        <ecNumber evidence="3">2.7.6.1</ecNumber>
    </recommendedName>
</protein>
<dbReference type="Gene3D" id="3.40.50.2020">
    <property type="match status" value="2"/>
</dbReference>
<dbReference type="SMART" id="SM01400">
    <property type="entry name" value="Pribosyltran_N"/>
    <property type="match status" value="1"/>
</dbReference>
<proteinExistence type="inferred from homology"/>
<dbReference type="NCBIfam" id="TIGR01251">
    <property type="entry name" value="ribP_PPkin"/>
    <property type="match status" value="1"/>
</dbReference>
<keyword evidence="5" id="KW-0808">Transferase</keyword>
<dbReference type="GO" id="GO:0000287">
    <property type="term" value="F:magnesium ion binding"/>
    <property type="evidence" value="ECO:0007669"/>
    <property type="project" value="InterPro"/>
</dbReference>
<dbReference type="InterPro" id="IPR029099">
    <property type="entry name" value="Pribosyltran_N"/>
</dbReference>
<feature type="domain" description="SPX" evidence="14">
    <location>
        <begin position="1"/>
        <end position="153"/>
    </location>
</feature>
<dbReference type="InterPro" id="IPR004331">
    <property type="entry name" value="SPX_dom"/>
</dbReference>
<sequence>MKFGKDLEQYKSAGWEDQYIDYKGLKLILKRLEDPENSPDEVDADFFQALEDELEKVNRVFHTRTSEIERMLDTTSRTGNLTLSDAPPPPEGGTPSAEAAVDKAKEEDAQFYESYRELGRLQTYVWINAKGFQKIMKKYDKRHNLRGTGRELLPEFEKRLEKEAFCSGKVEILTEMFKSHRPDKAVGASSSSGGGGGGGGPRMMLVAGNANKDLAEEISARLGVPLTPATIDRFLDGEMRIQVLENVRNCDVYIIQGTSPPVNDNLMELLLTTSAVRRAAAMRVTAVVPYYGYARQDRKDRSRVPISAADVAKMMEAMGIDRVCAVDLHSGQIQGFFGPRTPVDNLTAHPIAISYFQTRKLEKVVVVSPDAGGVARAKEFRENLESNGLRAALALIVQQRPRVGELPTMDLVGYVGGCDCIIVDDMIDTGGTLCKAANELTSLGARRVFAFATHGLFTGDAAERIEASSLEEVVVANTIPLNSTVLLNTRKACLVRQVSVGKLLARAISCIHTGDSVSRLFDPSQGAALLA</sequence>
<evidence type="ECO:0000256" key="6">
    <source>
        <dbReference type="ARBA" id="ARBA00022723"/>
    </source>
</evidence>
<dbReference type="Pfam" id="PF14572">
    <property type="entry name" value="Pribosyl_synth"/>
    <property type="match status" value="1"/>
</dbReference>
<comment type="pathway">
    <text evidence="1">Metabolic intermediate biosynthesis; 5-phospho-alpha-D-ribose 1-diphosphate biosynthesis; 5-phospho-alpha-D-ribose 1-diphosphate from D-ribose 5-phosphate (route I): step 1/1.</text>
</comment>
<evidence type="ECO:0000256" key="8">
    <source>
        <dbReference type="ARBA" id="ARBA00022741"/>
    </source>
</evidence>
<dbReference type="CDD" id="cd06223">
    <property type="entry name" value="PRTases_typeI"/>
    <property type="match status" value="1"/>
</dbReference>
<keyword evidence="6" id="KW-0479">Metal-binding</keyword>
<evidence type="ECO:0000256" key="2">
    <source>
        <dbReference type="ARBA" id="ARBA00006478"/>
    </source>
</evidence>
<dbReference type="GO" id="GO:0016301">
    <property type="term" value="F:kinase activity"/>
    <property type="evidence" value="ECO:0007669"/>
    <property type="project" value="UniProtKB-KW"/>
</dbReference>
<dbReference type="Pfam" id="PF03105">
    <property type="entry name" value="SPX"/>
    <property type="match status" value="2"/>
</dbReference>
<evidence type="ECO:0000256" key="10">
    <source>
        <dbReference type="ARBA" id="ARBA00022840"/>
    </source>
</evidence>
<keyword evidence="4" id="KW-0963">Cytoplasm</keyword>
<keyword evidence="9" id="KW-0418">Kinase</keyword>
<dbReference type="PROSITE" id="PS51382">
    <property type="entry name" value="SPX"/>
    <property type="match status" value="1"/>
</dbReference>
<keyword evidence="11" id="KW-0460">Magnesium</keyword>
<dbReference type="CDD" id="cd14447">
    <property type="entry name" value="SPX"/>
    <property type="match status" value="1"/>
</dbReference>
<evidence type="ECO:0000256" key="3">
    <source>
        <dbReference type="ARBA" id="ARBA00013247"/>
    </source>
</evidence>
<evidence type="ECO:0000256" key="12">
    <source>
        <dbReference type="ARBA" id="ARBA00049535"/>
    </source>
</evidence>
<dbReference type="Proteomes" id="UP001515480">
    <property type="component" value="Unassembled WGS sequence"/>
</dbReference>
<dbReference type="GO" id="GO:0005737">
    <property type="term" value="C:cytoplasm"/>
    <property type="evidence" value="ECO:0007669"/>
    <property type="project" value="TreeGrafter"/>
</dbReference>
<dbReference type="SUPFAM" id="SSF53271">
    <property type="entry name" value="PRTase-like"/>
    <property type="match status" value="1"/>
</dbReference>
<evidence type="ECO:0000256" key="11">
    <source>
        <dbReference type="ARBA" id="ARBA00022842"/>
    </source>
</evidence>
<dbReference type="EC" id="2.7.6.1" evidence="3"/>
<reference evidence="15 16" key="1">
    <citation type="journal article" date="2024" name="Science">
        <title>Giant polyketide synthase enzymes in the biosynthesis of giant marine polyether toxins.</title>
        <authorList>
            <person name="Fallon T.R."/>
            <person name="Shende V.V."/>
            <person name="Wierzbicki I.H."/>
            <person name="Pendleton A.L."/>
            <person name="Watervoot N.F."/>
            <person name="Auber R.P."/>
            <person name="Gonzalez D.J."/>
            <person name="Wisecaver J.H."/>
            <person name="Moore B.S."/>
        </authorList>
    </citation>
    <scope>NUCLEOTIDE SEQUENCE [LARGE SCALE GENOMIC DNA]</scope>
    <source>
        <strain evidence="15 16">12B1</strain>
    </source>
</reference>
<dbReference type="FunFam" id="3.40.50.2020:FF:000002">
    <property type="entry name" value="Ribose-phosphate pyrophosphokinase"/>
    <property type="match status" value="1"/>
</dbReference>
<keyword evidence="7" id="KW-0545">Nucleotide biosynthesis</keyword>
<dbReference type="GO" id="GO:0005524">
    <property type="term" value="F:ATP binding"/>
    <property type="evidence" value="ECO:0007669"/>
    <property type="project" value="UniProtKB-KW"/>
</dbReference>
<evidence type="ECO:0000256" key="4">
    <source>
        <dbReference type="ARBA" id="ARBA00022490"/>
    </source>
</evidence>
<dbReference type="PANTHER" id="PTHR10210:SF32">
    <property type="entry name" value="RIBOSE-PHOSPHATE PYROPHOSPHOKINASE 2"/>
    <property type="match status" value="1"/>
</dbReference>
<keyword evidence="8" id="KW-0547">Nucleotide-binding</keyword>
<evidence type="ECO:0000256" key="7">
    <source>
        <dbReference type="ARBA" id="ARBA00022727"/>
    </source>
</evidence>
<evidence type="ECO:0000256" key="5">
    <source>
        <dbReference type="ARBA" id="ARBA00022679"/>
    </source>
</evidence>
<evidence type="ECO:0000313" key="15">
    <source>
        <dbReference type="EMBL" id="KAL1518998.1"/>
    </source>
</evidence>
<dbReference type="InterPro" id="IPR005946">
    <property type="entry name" value="Rib-P_diPkinase"/>
</dbReference>
<name>A0AB34JD79_PRYPA</name>
<dbReference type="GO" id="GO:0006015">
    <property type="term" value="P:5-phosphoribose 1-diphosphate biosynthetic process"/>
    <property type="evidence" value="ECO:0007669"/>
    <property type="project" value="TreeGrafter"/>
</dbReference>
<accession>A0AB34JD79</accession>
<evidence type="ECO:0000259" key="14">
    <source>
        <dbReference type="PROSITE" id="PS51382"/>
    </source>
</evidence>
<keyword evidence="16" id="KW-1185">Reference proteome</keyword>
<dbReference type="Pfam" id="PF13793">
    <property type="entry name" value="Pribosyltran_N"/>
    <property type="match status" value="1"/>
</dbReference>